<dbReference type="Proteomes" id="UP000222542">
    <property type="component" value="Unassembled WGS sequence"/>
</dbReference>
<evidence type="ECO:0000313" key="2">
    <source>
        <dbReference type="EMBL" id="PHT94726.1"/>
    </source>
</evidence>
<organism evidence="2 3">
    <name type="scientific">Capsicum annuum</name>
    <name type="common">Capsicum pepper</name>
    <dbReference type="NCBI Taxonomy" id="4072"/>
    <lineage>
        <taxon>Eukaryota</taxon>
        <taxon>Viridiplantae</taxon>
        <taxon>Streptophyta</taxon>
        <taxon>Embryophyta</taxon>
        <taxon>Tracheophyta</taxon>
        <taxon>Spermatophyta</taxon>
        <taxon>Magnoliopsida</taxon>
        <taxon>eudicotyledons</taxon>
        <taxon>Gunneridae</taxon>
        <taxon>Pentapetalae</taxon>
        <taxon>asterids</taxon>
        <taxon>lamiids</taxon>
        <taxon>Solanales</taxon>
        <taxon>Solanaceae</taxon>
        <taxon>Solanoideae</taxon>
        <taxon>Capsiceae</taxon>
        <taxon>Capsicum</taxon>
    </lineage>
</organism>
<evidence type="ECO:0000313" key="3">
    <source>
        <dbReference type="Proteomes" id="UP000222542"/>
    </source>
</evidence>
<keyword evidence="1" id="KW-0175">Coiled coil</keyword>
<comment type="caution">
    <text evidence="2">The sequence shown here is derived from an EMBL/GenBank/DDBJ whole genome shotgun (WGS) entry which is preliminary data.</text>
</comment>
<dbReference type="SMR" id="A0A2G3AKF4"/>
<evidence type="ECO:0000256" key="1">
    <source>
        <dbReference type="SAM" id="Coils"/>
    </source>
</evidence>
<reference evidence="2 3" key="1">
    <citation type="journal article" date="2014" name="Nat. Genet.">
        <title>Genome sequence of the hot pepper provides insights into the evolution of pungency in Capsicum species.</title>
        <authorList>
            <person name="Kim S."/>
            <person name="Park M."/>
            <person name="Yeom S.I."/>
            <person name="Kim Y.M."/>
            <person name="Lee J.M."/>
            <person name="Lee H.A."/>
            <person name="Seo E."/>
            <person name="Choi J."/>
            <person name="Cheong K."/>
            <person name="Kim K.T."/>
            <person name="Jung K."/>
            <person name="Lee G.W."/>
            <person name="Oh S.K."/>
            <person name="Bae C."/>
            <person name="Kim S.B."/>
            <person name="Lee H.Y."/>
            <person name="Kim S.Y."/>
            <person name="Kim M.S."/>
            <person name="Kang B.C."/>
            <person name="Jo Y.D."/>
            <person name="Yang H.B."/>
            <person name="Jeong H.J."/>
            <person name="Kang W.H."/>
            <person name="Kwon J.K."/>
            <person name="Shin C."/>
            <person name="Lim J.Y."/>
            <person name="Park J.H."/>
            <person name="Huh J.H."/>
            <person name="Kim J.S."/>
            <person name="Kim B.D."/>
            <person name="Cohen O."/>
            <person name="Paran I."/>
            <person name="Suh M.C."/>
            <person name="Lee S.B."/>
            <person name="Kim Y.K."/>
            <person name="Shin Y."/>
            <person name="Noh S.J."/>
            <person name="Park J."/>
            <person name="Seo Y.S."/>
            <person name="Kwon S.Y."/>
            <person name="Kim H.A."/>
            <person name="Park J.M."/>
            <person name="Kim H.J."/>
            <person name="Choi S.B."/>
            <person name="Bosland P.W."/>
            <person name="Reeves G."/>
            <person name="Jo S.H."/>
            <person name="Lee B.W."/>
            <person name="Cho H.T."/>
            <person name="Choi H.S."/>
            <person name="Lee M.S."/>
            <person name="Yu Y."/>
            <person name="Do Choi Y."/>
            <person name="Park B.S."/>
            <person name="van Deynze A."/>
            <person name="Ashrafi H."/>
            <person name="Hill T."/>
            <person name="Kim W.T."/>
            <person name="Pai H.S."/>
            <person name="Ahn H.K."/>
            <person name="Yeam I."/>
            <person name="Giovannoni J.J."/>
            <person name="Rose J.K."/>
            <person name="Sorensen I."/>
            <person name="Lee S.J."/>
            <person name="Kim R.W."/>
            <person name="Choi I.Y."/>
            <person name="Choi B.S."/>
            <person name="Lim J.S."/>
            <person name="Lee Y.H."/>
            <person name="Choi D."/>
        </authorList>
    </citation>
    <scope>NUCLEOTIDE SEQUENCE [LARGE SCALE GENOMIC DNA]</scope>
    <source>
        <strain evidence="3">cv. CM334</strain>
    </source>
</reference>
<gene>
    <name evidence="2" type="ORF">T459_02608</name>
</gene>
<proteinExistence type="predicted"/>
<accession>A0A2G3AKF4</accession>
<protein>
    <submittedName>
        <fullName evidence="2">Uncharacterized protein</fullName>
    </submittedName>
</protein>
<dbReference type="Gramene" id="PHT94726">
    <property type="protein sequence ID" value="PHT94726"/>
    <property type="gene ID" value="T459_02608"/>
</dbReference>
<feature type="coiled-coil region" evidence="1">
    <location>
        <begin position="12"/>
        <end position="95"/>
    </location>
</feature>
<dbReference type="EMBL" id="AYRZ02000001">
    <property type="protein sequence ID" value="PHT94726.1"/>
    <property type="molecule type" value="Genomic_DNA"/>
</dbReference>
<reference evidence="2 3" key="2">
    <citation type="journal article" date="2017" name="Genome Biol.">
        <title>New reference genome sequences of hot pepper reveal the massive evolution of plant disease-resistance genes by retroduplication.</title>
        <authorList>
            <person name="Kim S."/>
            <person name="Park J."/>
            <person name="Yeom S.I."/>
            <person name="Kim Y.M."/>
            <person name="Seo E."/>
            <person name="Kim K.T."/>
            <person name="Kim M.S."/>
            <person name="Lee J.M."/>
            <person name="Cheong K."/>
            <person name="Shin H.S."/>
            <person name="Kim S.B."/>
            <person name="Han K."/>
            <person name="Lee J."/>
            <person name="Park M."/>
            <person name="Lee H.A."/>
            <person name="Lee H.Y."/>
            <person name="Lee Y."/>
            <person name="Oh S."/>
            <person name="Lee J.H."/>
            <person name="Choi E."/>
            <person name="Choi E."/>
            <person name="Lee S.E."/>
            <person name="Jeon J."/>
            <person name="Kim H."/>
            <person name="Choi G."/>
            <person name="Song H."/>
            <person name="Lee J."/>
            <person name="Lee S.C."/>
            <person name="Kwon J.K."/>
            <person name="Lee H.Y."/>
            <person name="Koo N."/>
            <person name="Hong Y."/>
            <person name="Kim R.W."/>
            <person name="Kang W.H."/>
            <person name="Huh J.H."/>
            <person name="Kang B.C."/>
            <person name="Yang T.J."/>
            <person name="Lee Y.H."/>
            <person name="Bennetzen J.L."/>
            <person name="Choi D."/>
        </authorList>
    </citation>
    <scope>NUCLEOTIDE SEQUENCE [LARGE SCALE GENOMIC DNA]</scope>
    <source>
        <strain evidence="3">cv. CM334</strain>
    </source>
</reference>
<keyword evidence="3" id="KW-1185">Reference proteome</keyword>
<name>A0A2G3AKF4_CAPAN</name>
<dbReference type="AlphaFoldDB" id="A0A2G3AKF4"/>
<sequence>MKDHIKKIAEEVEKTKADYLNVVREREELKTQCQVLNKEIASVQTSLDETQKKVSAMQCKYELTNSKSEEILNALEAIINAIKSKAKKVEEMQRQVEFLRFSEAKAQKKKNF</sequence>